<dbReference type="EMBL" id="BAABAT010000013">
    <property type="protein sequence ID" value="GAA4252597.1"/>
    <property type="molecule type" value="Genomic_DNA"/>
</dbReference>
<protein>
    <submittedName>
        <fullName evidence="1">Uncharacterized protein</fullName>
    </submittedName>
</protein>
<sequence length="111" mass="11031">MRTDGPKAAQVREGQAAESGAAVVSVVGVALQDDQVHRVEGGAGQGVVVVADGEVNGEVRYGGADGSRGVQFPDDAGGAGVTAQVSGPVGHRVLLLLGPMGLSRRLAACRT</sequence>
<dbReference type="Proteomes" id="UP001500620">
    <property type="component" value="Unassembled WGS sequence"/>
</dbReference>
<evidence type="ECO:0000313" key="2">
    <source>
        <dbReference type="Proteomes" id="UP001500620"/>
    </source>
</evidence>
<accession>A0ABP8DCE3</accession>
<keyword evidence="2" id="KW-1185">Reference proteome</keyword>
<comment type="caution">
    <text evidence="1">The sequence shown here is derived from an EMBL/GenBank/DDBJ whole genome shotgun (WGS) entry which is preliminary data.</text>
</comment>
<proteinExistence type="predicted"/>
<gene>
    <name evidence="1" type="ORF">GCM10022255_050040</name>
</gene>
<organism evidence="1 2">
    <name type="scientific">Dactylosporangium darangshiense</name>
    <dbReference type="NCBI Taxonomy" id="579108"/>
    <lineage>
        <taxon>Bacteria</taxon>
        <taxon>Bacillati</taxon>
        <taxon>Actinomycetota</taxon>
        <taxon>Actinomycetes</taxon>
        <taxon>Micromonosporales</taxon>
        <taxon>Micromonosporaceae</taxon>
        <taxon>Dactylosporangium</taxon>
    </lineage>
</organism>
<name>A0ABP8DCE3_9ACTN</name>
<evidence type="ECO:0000313" key="1">
    <source>
        <dbReference type="EMBL" id="GAA4252597.1"/>
    </source>
</evidence>
<reference evidence="2" key="1">
    <citation type="journal article" date="2019" name="Int. J. Syst. Evol. Microbiol.">
        <title>The Global Catalogue of Microorganisms (GCM) 10K type strain sequencing project: providing services to taxonomists for standard genome sequencing and annotation.</title>
        <authorList>
            <consortium name="The Broad Institute Genomics Platform"/>
            <consortium name="The Broad Institute Genome Sequencing Center for Infectious Disease"/>
            <person name="Wu L."/>
            <person name="Ma J."/>
        </authorList>
    </citation>
    <scope>NUCLEOTIDE SEQUENCE [LARGE SCALE GENOMIC DNA]</scope>
    <source>
        <strain evidence="2">JCM 17441</strain>
    </source>
</reference>